<comment type="similarity">
    <text evidence="2">Belongs to the multi antimicrobial extrusion (MATE) (TC 2.A.66.1) family.</text>
</comment>
<sequence length="236" mass="26437">MAAFQICLQIWLATSLLADGLAVAGQLRYVRNFAGNTCECVCQKGSFWGNICCFTCSATLQWGMVLGLLLCFILGIGLRFASRLFTKDAKVLQLVHVGIPVSKLHVLGRHKRVFFCISWCTCSEANYSAPPKTIVTKELLDSFLYLIHVYLCSVCGAYSTGECLSLCIRWCQLWSIRFRILCIFHGISHHYKTSQVLVAIVSIVFLIILSSSHGFVGIWIALTIYMGLRMLAGFWR</sequence>
<evidence type="ECO:0000256" key="3">
    <source>
        <dbReference type="ARBA" id="ARBA00022692"/>
    </source>
</evidence>
<evidence type="ECO:0000256" key="2">
    <source>
        <dbReference type="ARBA" id="ARBA00010199"/>
    </source>
</evidence>
<evidence type="ECO:0000256" key="5">
    <source>
        <dbReference type="ARBA" id="ARBA00023136"/>
    </source>
</evidence>
<evidence type="ECO:0000256" key="1">
    <source>
        <dbReference type="ARBA" id="ARBA00004141"/>
    </source>
</evidence>
<keyword evidence="7" id="KW-0732">Signal</keyword>
<dbReference type="EMBL" id="KV875821">
    <property type="protein sequence ID" value="RZR73083.1"/>
    <property type="molecule type" value="Genomic_DNA"/>
</dbReference>
<proteinExistence type="inferred from homology"/>
<keyword evidence="4 6" id="KW-1133">Transmembrane helix</keyword>
<dbReference type="PANTHER" id="PTHR42893">
    <property type="entry name" value="PROTEIN DETOXIFICATION 44, CHLOROPLASTIC-RELATED"/>
    <property type="match status" value="1"/>
</dbReference>
<evidence type="ECO:0000256" key="4">
    <source>
        <dbReference type="ARBA" id="ARBA00022989"/>
    </source>
</evidence>
<dbReference type="AlphaFoldDB" id="A0A445MFU4"/>
<feature type="signal peptide" evidence="7">
    <location>
        <begin position="1"/>
        <end position="18"/>
    </location>
</feature>
<dbReference type="PANTHER" id="PTHR42893:SF20">
    <property type="entry name" value="PROTEIN DETOXIFICATION"/>
    <property type="match status" value="1"/>
</dbReference>
<comment type="subcellular location">
    <subcellularLocation>
        <location evidence="1">Membrane</location>
        <topology evidence="1">Multi-pass membrane protein</topology>
    </subcellularLocation>
</comment>
<keyword evidence="5 6" id="KW-0472">Membrane</keyword>
<evidence type="ECO:0000313" key="8">
    <source>
        <dbReference type="EMBL" id="RZR73083.1"/>
    </source>
</evidence>
<dbReference type="GO" id="GO:0016020">
    <property type="term" value="C:membrane"/>
    <property type="evidence" value="ECO:0007669"/>
    <property type="project" value="UniProtKB-SubCell"/>
</dbReference>
<dbReference type="InterPro" id="IPR044644">
    <property type="entry name" value="DinF-like"/>
</dbReference>
<feature type="transmembrane region" description="Helical" evidence="6">
    <location>
        <begin position="60"/>
        <end position="81"/>
    </location>
</feature>
<name>A0A445MFU4_ENSVE</name>
<evidence type="ECO:0000256" key="7">
    <source>
        <dbReference type="SAM" id="SignalP"/>
    </source>
</evidence>
<organism evidence="8">
    <name type="scientific">Ensete ventricosum</name>
    <name type="common">Abyssinian banana</name>
    <name type="synonym">Musa ensete</name>
    <dbReference type="NCBI Taxonomy" id="4639"/>
    <lineage>
        <taxon>Eukaryota</taxon>
        <taxon>Viridiplantae</taxon>
        <taxon>Streptophyta</taxon>
        <taxon>Embryophyta</taxon>
        <taxon>Tracheophyta</taxon>
        <taxon>Spermatophyta</taxon>
        <taxon>Magnoliopsida</taxon>
        <taxon>Liliopsida</taxon>
        <taxon>Zingiberales</taxon>
        <taxon>Musaceae</taxon>
        <taxon>Ensete</taxon>
    </lineage>
</organism>
<keyword evidence="3 6" id="KW-0812">Transmembrane</keyword>
<gene>
    <name evidence="8" type="ORF">BHM03_00019766</name>
</gene>
<reference evidence="8" key="1">
    <citation type="journal article" date="2018" name="Data Brief">
        <title>Genome sequence data from 17 accessions of Ensete ventricosum, a staple food crop for millions in Ethiopia.</title>
        <authorList>
            <person name="Yemataw Z."/>
            <person name="Muzemil S."/>
            <person name="Ambachew D."/>
            <person name="Tripathi L."/>
            <person name="Tesfaye K."/>
            <person name="Chala A."/>
            <person name="Farbos A."/>
            <person name="O'Neill P."/>
            <person name="Moore K."/>
            <person name="Grant M."/>
            <person name="Studholme D.J."/>
        </authorList>
    </citation>
    <scope>NUCLEOTIDE SEQUENCE [LARGE SCALE GENOMIC DNA]</scope>
    <source>
        <tissue evidence="8">Leaf</tissue>
    </source>
</reference>
<dbReference type="Proteomes" id="UP000290560">
    <property type="component" value="Unassembled WGS sequence"/>
</dbReference>
<feature type="chain" id="PRO_5019304928" evidence="7">
    <location>
        <begin position="19"/>
        <end position="236"/>
    </location>
</feature>
<accession>A0A445MFU4</accession>
<protein>
    <submittedName>
        <fullName evidence="8">Uncharacterized protein</fullName>
    </submittedName>
</protein>
<evidence type="ECO:0000256" key="6">
    <source>
        <dbReference type="SAM" id="Phobius"/>
    </source>
</evidence>